<sequence>MLKKLSRLSRISNQIKDKGDVGPFNSWNSKDKLVSLVFQKCKDVLRQIVPCIDTKSVEFVTVNSMNHSEVLVIGLLLAKVVSVDKNMDLVCFLGCDIEMRHSMTAANIQKPFMISAQLTDRGFFTSVISQPLFEIYTCSVQVARVIETSGRQVVLMVMWTEMKVHKYDYLQK</sequence>
<name>A0A7E4V595_PANRE</name>
<evidence type="ECO:0000313" key="2">
    <source>
        <dbReference type="WBParaSite" id="Pan_g16717.t1"/>
    </source>
</evidence>
<reference evidence="2" key="2">
    <citation type="submission" date="2020-10" db="UniProtKB">
        <authorList>
            <consortium name="WormBaseParasite"/>
        </authorList>
    </citation>
    <scope>IDENTIFICATION</scope>
</reference>
<evidence type="ECO:0000313" key="1">
    <source>
        <dbReference type="Proteomes" id="UP000492821"/>
    </source>
</evidence>
<keyword evidence="1" id="KW-1185">Reference proteome</keyword>
<dbReference type="Proteomes" id="UP000492821">
    <property type="component" value="Unassembled WGS sequence"/>
</dbReference>
<dbReference type="WBParaSite" id="Pan_g16717.t1">
    <property type="protein sequence ID" value="Pan_g16717.t1"/>
    <property type="gene ID" value="Pan_g16717"/>
</dbReference>
<protein>
    <submittedName>
        <fullName evidence="2">DUF4371 domain-containing protein</fullName>
    </submittedName>
</protein>
<accession>A0A7E4V595</accession>
<reference evidence="1" key="1">
    <citation type="journal article" date="2013" name="Genetics">
        <title>The draft genome and transcriptome of Panagrellus redivivus are shaped by the harsh demands of a free-living lifestyle.</title>
        <authorList>
            <person name="Srinivasan J."/>
            <person name="Dillman A.R."/>
            <person name="Macchietto M.G."/>
            <person name="Heikkinen L."/>
            <person name="Lakso M."/>
            <person name="Fracchia K.M."/>
            <person name="Antoshechkin I."/>
            <person name="Mortazavi A."/>
            <person name="Wong G."/>
            <person name="Sternberg P.W."/>
        </authorList>
    </citation>
    <scope>NUCLEOTIDE SEQUENCE [LARGE SCALE GENOMIC DNA]</scope>
    <source>
        <strain evidence="1">MT8872</strain>
    </source>
</reference>
<proteinExistence type="predicted"/>
<dbReference type="AlphaFoldDB" id="A0A7E4V595"/>
<organism evidence="1 2">
    <name type="scientific">Panagrellus redivivus</name>
    <name type="common">Microworm</name>
    <dbReference type="NCBI Taxonomy" id="6233"/>
    <lineage>
        <taxon>Eukaryota</taxon>
        <taxon>Metazoa</taxon>
        <taxon>Ecdysozoa</taxon>
        <taxon>Nematoda</taxon>
        <taxon>Chromadorea</taxon>
        <taxon>Rhabditida</taxon>
        <taxon>Tylenchina</taxon>
        <taxon>Panagrolaimomorpha</taxon>
        <taxon>Panagrolaimoidea</taxon>
        <taxon>Panagrolaimidae</taxon>
        <taxon>Panagrellus</taxon>
    </lineage>
</organism>